<protein>
    <submittedName>
        <fullName evidence="2">Uncharacterized protein</fullName>
    </submittedName>
</protein>
<dbReference type="OrthoDB" id="5509722at2"/>
<dbReference type="EMBL" id="WJIE01000006">
    <property type="protein sequence ID" value="MRG94524.1"/>
    <property type="molecule type" value="Genomic_DNA"/>
</dbReference>
<sequence length="393" mass="41249">MGGAGGGGGAGGDPMSIDADNDGWTIGDGDCCDNDIKCDSPEGVNPGAFEYLGNGIDDDCDPSTKDDVVATDCTDAPLATPTSTLELVKAMELCQFTLENAPLPQRKWGVISSQLVLADGSSAQVPKDVQVGVLANYGPNVTPRKGATMAALSTGTARDVDDPGFVYPQNGPNPDVQKGNFKANTLCPIPADYLAANGGKLPSPDECPSCLGENCTKAYDSVNFKLRIRVPTNARSFSYRLKAYTAEYPEYTCGQFNDFFLALLRSNWQPDPMADPPQVPLPADRNIAKDANGNSITVNNAFFEVCFPSPISPPGACPAGTLELIGTGMGGWDGDYKDGGGTVWLVNEAPVVPGETIDLEFIVADAGDSNVDSTVLLDYFRWGLQAAAAGVHK</sequence>
<dbReference type="Proteomes" id="UP000440224">
    <property type="component" value="Unassembled WGS sequence"/>
</dbReference>
<proteinExistence type="predicted"/>
<name>A0A6N7PWQ9_9BACT</name>
<dbReference type="InterPro" id="IPR049804">
    <property type="entry name" value="Choice_anch_L"/>
</dbReference>
<evidence type="ECO:0000256" key="1">
    <source>
        <dbReference type="SAM" id="MobiDB-lite"/>
    </source>
</evidence>
<evidence type="ECO:0000313" key="2">
    <source>
        <dbReference type="EMBL" id="MRG94524.1"/>
    </source>
</evidence>
<gene>
    <name evidence="2" type="ORF">GF068_21745</name>
</gene>
<comment type="caution">
    <text evidence="2">The sequence shown here is derived from an EMBL/GenBank/DDBJ whole genome shotgun (WGS) entry which is preliminary data.</text>
</comment>
<keyword evidence="3" id="KW-1185">Reference proteome</keyword>
<feature type="region of interest" description="Disordered" evidence="1">
    <location>
        <begin position="1"/>
        <end position="22"/>
    </location>
</feature>
<organism evidence="2 3">
    <name type="scientific">Polyangium spumosum</name>
    <dbReference type="NCBI Taxonomy" id="889282"/>
    <lineage>
        <taxon>Bacteria</taxon>
        <taxon>Pseudomonadati</taxon>
        <taxon>Myxococcota</taxon>
        <taxon>Polyangia</taxon>
        <taxon>Polyangiales</taxon>
        <taxon>Polyangiaceae</taxon>
        <taxon>Polyangium</taxon>
    </lineage>
</organism>
<dbReference type="NCBIfam" id="NF038133">
    <property type="entry name" value="choice_anch_L"/>
    <property type="match status" value="1"/>
</dbReference>
<accession>A0A6N7PWQ9</accession>
<feature type="compositionally biased region" description="Gly residues" evidence="1">
    <location>
        <begin position="1"/>
        <end position="12"/>
    </location>
</feature>
<dbReference type="AlphaFoldDB" id="A0A6N7PWQ9"/>
<reference evidence="2 3" key="1">
    <citation type="submission" date="2019-10" db="EMBL/GenBank/DDBJ databases">
        <title>A soil myxobacterium in the family Polyangiaceae.</title>
        <authorList>
            <person name="Li Y."/>
            <person name="Wang J."/>
        </authorList>
    </citation>
    <scope>NUCLEOTIDE SEQUENCE [LARGE SCALE GENOMIC DNA]</scope>
    <source>
        <strain evidence="2 3">DSM 14734</strain>
    </source>
</reference>
<evidence type="ECO:0000313" key="3">
    <source>
        <dbReference type="Proteomes" id="UP000440224"/>
    </source>
</evidence>